<dbReference type="InterPro" id="IPR006311">
    <property type="entry name" value="TAT_signal"/>
</dbReference>
<evidence type="ECO:0000256" key="1">
    <source>
        <dbReference type="ARBA" id="ARBA00001911"/>
    </source>
</evidence>
<accession>A0ABZ0GLA8</accession>
<evidence type="ECO:0000256" key="5">
    <source>
        <dbReference type="ARBA" id="ARBA00023027"/>
    </source>
</evidence>
<evidence type="ECO:0000256" key="3">
    <source>
        <dbReference type="ARBA" id="ARBA00022729"/>
    </source>
</evidence>
<feature type="domain" description="Gfo/Idh/MocA-like oxidoreductase N-terminal" evidence="7">
    <location>
        <begin position="57"/>
        <end position="183"/>
    </location>
</feature>
<dbReference type="Proteomes" id="UP001301442">
    <property type="component" value="Chromosome"/>
</dbReference>
<evidence type="ECO:0000313" key="9">
    <source>
        <dbReference type="EMBL" id="WOH36581.1"/>
    </source>
</evidence>
<comment type="similarity">
    <text evidence="2">Belongs to the Gfo/Idh/MocA family. Glycosyl hydrolase 109 subfamily.</text>
</comment>
<reference evidence="9 10" key="1">
    <citation type="submission" date="2023-09" db="EMBL/GenBank/DDBJ databases">
        <authorList>
            <person name="Qi X."/>
        </authorList>
    </citation>
    <scope>NUCLEOTIDE SEQUENCE [LARGE SCALE GENOMIC DNA]</scope>
    <source>
        <strain evidence="9 10">S1-1</strain>
    </source>
</reference>
<gene>
    <name evidence="9" type="ORF">RI844_14550</name>
</gene>
<organism evidence="9 10">
    <name type="scientific">Thalassotalea fonticola</name>
    <dbReference type="NCBI Taxonomy" id="3065649"/>
    <lineage>
        <taxon>Bacteria</taxon>
        <taxon>Pseudomonadati</taxon>
        <taxon>Pseudomonadota</taxon>
        <taxon>Gammaproteobacteria</taxon>
        <taxon>Alteromonadales</taxon>
        <taxon>Colwelliaceae</taxon>
        <taxon>Thalassotalea</taxon>
    </lineage>
</organism>
<evidence type="ECO:0000256" key="2">
    <source>
        <dbReference type="ARBA" id="ARBA00009329"/>
    </source>
</evidence>
<sequence>MKNLDRRNFLKGAAQSAALVGSAAVIGGCAKASAQKSFPKAQGATVMGLTVPKMDVVRVGFIGVGQRGKGHVKHYCHLEGVEIKAICDSDTRVIDRSVNYVVEQGFAKPDVYTGSEYAYRKMLARQDIDIVIISTPWKWHTPMSVETMESGKHAFVEVPAATTLEECWQLVNTAERTQKNCMMMENVNYGREELMVLNMVRQGLFGDLLHGEAAYIHELRWQMKEIDQKTGSWRTYWHTKRDGNLYPTHGLGPVSQYMNINRGDRFDYVTSMSSPALGRAEYAKEQFPADHERNKLTFTAGDMNTSIIKTVKGRSIMVQHDTTSPRPYSRHNLIQGTNGTFAGFPNRVAVEDAPDAIKAVYEKEYQQQMTDWKASGKKGRKPRKPSFHSWDQDMDKWYDAYDHPLYVRMGEEAKKNGGHGGMDFLMMYRIVYCLRNGEPLDQDVYDAAAWSAVFPTSMASVADRSNSKDIPDFTRGVWETAKPLGVVA</sequence>
<evidence type="ECO:0000256" key="4">
    <source>
        <dbReference type="ARBA" id="ARBA00022801"/>
    </source>
</evidence>
<evidence type="ECO:0000259" key="8">
    <source>
        <dbReference type="Pfam" id="PF21252"/>
    </source>
</evidence>
<dbReference type="Pfam" id="PF21252">
    <property type="entry name" value="Glyco_hydro_109_C"/>
    <property type="match status" value="1"/>
</dbReference>
<keyword evidence="4" id="KW-0378">Hydrolase</keyword>
<dbReference type="PANTHER" id="PTHR43818">
    <property type="entry name" value="BCDNA.GH03377"/>
    <property type="match status" value="1"/>
</dbReference>
<dbReference type="Gene3D" id="3.30.360.10">
    <property type="entry name" value="Dihydrodipicolinate Reductase, domain 2"/>
    <property type="match status" value="1"/>
</dbReference>
<keyword evidence="10" id="KW-1185">Reference proteome</keyword>
<keyword evidence="3" id="KW-0732">Signal</keyword>
<dbReference type="PROSITE" id="PS51257">
    <property type="entry name" value="PROKAR_LIPOPROTEIN"/>
    <property type="match status" value="1"/>
</dbReference>
<protein>
    <submittedName>
        <fullName evidence="9">Gfo/Idh/MocA family oxidoreductase</fullName>
    </submittedName>
</protein>
<evidence type="ECO:0000313" key="10">
    <source>
        <dbReference type="Proteomes" id="UP001301442"/>
    </source>
</evidence>
<dbReference type="InterPro" id="IPR036291">
    <property type="entry name" value="NAD(P)-bd_dom_sf"/>
</dbReference>
<dbReference type="SUPFAM" id="SSF51735">
    <property type="entry name" value="NAD(P)-binding Rossmann-fold domains"/>
    <property type="match status" value="1"/>
</dbReference>
<evidence type="ECO:0000259" key="7">
    <source>
        <dbReference type="Pfam" id="PF01408"/>
    </source>
</evidence>
<dbReference type="RefSeq" id="WP_348395392.1">
    <property type="nucleotide sequence ID" value="NZ_CP136600.1"/>
</dbReference>
<dbReference type="PROSITE" id="PS51318">
    <property type="entry name" value="TAT"/>
    <property type="match status" value="1"/>
</dbReference>
<dbReference type="Pfam" id="PF01408">
    <property type="entry name" value="GFO_IDH_MocA"/>
    <property type="match status" value="1"/>
</dbReference>
<dbReference type="InterPro" id="IPR049303">
    <property type="entry name" value="Glyco_hydro_109_C"/>
</dbReference>
<dbReference type="InterPro" id="IPR000683">
    <property type="entry name" value="Gfo/Idh/MocA-like_OxRdtase_N"/>
</dbReference>
<keyword evidence="5" id="KW-0520">NAD</keyword>
<dbReference type="EMBL" id="CP136600">
    <property type="protein sequence ID" value="WOH36581.1"/>
    <property type="molecule type" value="Genomic_DNA"/>
</dbReference>
<dbReference type="InterPro" id="IPR050463">
    <property type="entry name" value="Gfo/Idh/MocA_oxidrdct_glycsds"/>
</dbReference>
<name>A0ABZ0GLA8_9GAMM</name>
<evidence type="ECO:0000256" key="6">
    <source>
        <dbReference type="ARBA" id="ARBA00023295"/>
    </source>
</evidence>
<dbReference type="PANTHER" id="PTHR43818:SF1">
    <property type="entry name" value="GLYCOSYL HYDROLASE FAMILY 109 PROTEIN"/>
    <property type="match status" value="1"/>
</dbReference>
<keyword evidence="6" id="KW-0326">Glycosidase</keyword>
<dbReference type="Gene3D" id="3.40.50.720">
    <property type="entry name" value="NAD(P)-binding Rossmann-like Domain"/>
    <property type="match status" value="1"/>
</dbReference>
<proteinExistence type="inferred from homology"/>
<comment type="cofactor">
    <cofactor evidence="1">
        <name>NAD(+)</name>
        <dbReference type="ChEBI" id="CHEBI:57540"/>
    </cofactor>
</comment>
<feature type="domain" description="Glycosyl hydrolase 109 C-terminal" evidence="8">
    <location>
        <begin position="194"/>
        <end position="353"/>
    </location>
</feature>